<dbReference type="Gene3D" id="3.40.50.1820">
    <property type="entry name" value="alpha/beta hydrolase"/>
    <property type="match status" value="1"/>
</dbReference>
<evidence type="ECO:0000259" key="2">
    <source>
        <dbReference type="Pfam" id="PF00326"/>
    </source>
</evidence>
<reference evidence="4" key="1">
    <citation type="journal article" date="2021" name="PeerJ">
        <title>Extensive microbial diversity within the chicken gut microbiome revealed by metagenomics and culture.</title>
        <authorList>
            <person name="Gilroy R."/>
            <person name="Ravi A."/>
            <person name="Getino M."/>
            <person name="Pursley I."/>
            <person name="Horton D.L."/>
            <person name="Alikhan N.F."/>
            <person name="Baker D."/>
            <person name="Gharbi K."/>
            <person name="Hall N."/>
            <person name="Watson M."/>
            <person name="Adriaenssens E.M."/>
            <person name="Foster-Nyarko E."/>
            <person name="Jarju S."/>
            <person name="Secka A."/>
            <person name="Antonio M."/>
            <person name="Oren A."/>
            <person name="Chaudhuri R.R."/>
            <person name="La Ragione R."/>
            <person name="Hildebrand F."/>
            <person name="Pallen M.J."/>
        </authorList>
    </citation>
    <scope>NUCLEOTIDE SEQUENCE</scope>
    <source>
        <strain evidence="4">CHK33-5263</strain>
    </source>
</reference>
<dbReference type="AlphaFoldDB" id="A0A9D2DVS9"/>
<dbReference type="Pfam" id="PF00326">
    <property type="entry name" value="Peptidase_S9"/>
    <property type="match status" value="1"/>
</dbReference>
<evidence type="ECO:0000256" key="1">
    <source>
        <dbReference type="ARBA" id="ARBA00022801"/>
    </source>
</evidence>
<evidence type="ECO:0000259" key="3">
    <source>
        <dbReference type="Pfam" id="PF20434"/>
    </source>
</evidence>
<reference evidence="4" key="2">
    <citation type="submission" date="2021-04" db="EMBL/GenBank/DDBJ databases">
        <authorList>
            <person name="Gilroy R."/>
        </authorList>
    </citation>
    <scope>NUCLEOTIDE SEQUENCE</scope>
    <source>
        <strain evidence="4">CHK33-5263</strain>
    </source>
</reference>
<keyword evidence="1 4" id="KW-0378">Hydrolase</keyword>
<dbReference type="EMBL" id="DXBS01000005">
    <property type="protein sequence ID" value="HIZ23913.1"/>
    <property type="molecule type" value="Genomic_DNA"/>
</dbReference>
<dbReference type="InterPro" id="IPR049492">
    <property type="entry name" value="BD-FAE-like_dom"/>
</dbReference>
<dbReference type="PANTHER" id="PTHR48081:SF6">
    <property type="entry name" value="PEPTIDASE S9 PROLYL OLIGOPEPTIDASE CATALYTIC DOMAIN-CONTAINING PROTEIN"/>
    <property type="match status" value="1"/>
</dbReference>
<evidence type="ECO:0000313" key="4">
    <source>
        <dbReference type="EMBL" id="HIZ23913.1"/>
    </source>
</evidence>
<dbReference type="Proteomes" id="UP000824044">
    <property type="component" value="Unassembled WGS sequence"/>
</dbReference>
<dbReference type="InterPro" id="IPR001375">
    <property type="entry name" value="Peptidase_S9_cat"/>
</dbReference>
<organism evidence="4 5">
    <name type="scientific">Candidatus Gallimonas intestinigallinarum</name>
    <dbReference type="NCBI Taxonomy" id="2838604"/>
    <lineage>
        <taxon>Bacteria</taxon>
        <taxon>Bacillati</taxon>
        <taxon>Bacillota</taxon>
        <taxon>Clostridia</taxon>
        <taxon>Candidatus Gallimonas</taxon>
    </lineage>
</organism>
<sequence length="275" mass="30369">MKKIDLYEAFGISRGEARQGYLACYTHTPMREMARRRTHPAILVIPGGAYAMISERESEPVALQFLARGFDCFVLTYDVAPMHYPVQLLQAGMAMAYLRDHAEQLGIDGGHIAVMGFSAGGHLAGCLTLLWDDRALLPLGDRSRLRPDAAVLAYPVVTSEKALWHADSMRNFCADAVPYEAYSLEKHVRSDAPPVFLWATAQDRCVPVQNTLLLYDALLRAGVCAELHVFGQGDHGLSTADAEINDGLEELCAHVAHWMDLATEFLKAQGFSIKY</sequence>
<name>A0A9D2DVS9_9FIRM</name>
<gene>
    <name evidence="4" type="ORF">H9812_00335</name>
</gene>
<feature type="domain" description="Peptidase S9 prolyl oligopeptidase catalytic" evidence="2">
    <location>
        <begin position="175"/>
        <end position="259"/>
    </location>
</feature>
<dbReference type="Pfam" id="PF20434">
    <property type="entry name" value="BD-FAE"/>
    <property type="match status" value="1"/>
</dbReference>
<accession>A0A9D2DVS9</accession>
<proteinExistence type="predicted"/>
<feature type="domain" description="BD-FAE-like" evidence="3">
    <location>
        <begin position="35"/>
        <end position="132"/>
    </location>
</feature>
<comment type="caution">
    <text evidence="4">The sequence shown here is derived from an EMBL/GenBank/DDBJ whole genome shotgun (WGS) entry which is preliminary data.</text>
</comment>
<evidence type="ECO:0000313" key="5">
    <source>
        <dbReference type="Proteomes" id="UP000824044"/>
    </source>
</evidence>
<dbReference type="GO" id="GO:0006508">
    <property type="term" value="P:proteolysis"/>
    <property type="evidence" value="ECO:0007669"/>
    <property type="project" value="InterPro"/>
</dbReference>
<dbReference type="InterPro" id="IPR050300">
    <property type="entry name" value="GDXG_lipolytic_enzyme"/>
</dbReference>
<dbReference type="InterPro" id="IPR029058">
    <property type="entry name" value="AB_hydrolase_fold"/>
</dbReference>
<dbReference type="GO" id="GO:0008236">
    <property type="term" value="F:serine-type peptidase activity"/>
    <property type="evidence" value="ECO:0007669"/>
    <property type="project" value="InterPro"/>
</dbReference>
<protein>
    <submittedName>
        <fullName evidence="4">Alpha/beta hydrolase</fullName>
    </submittedName>
</protein>
<dbReference type="SUPFAM" id="SSF53474">
    <property type="entry name" value="alpha/beta-Hydrolases"/>
    <property type="match status" value="1"/>
</dbReference>
<dbReference type="PANTHER" id="PTHR48081">
    <property type="entry name" value="AB HYDROLASE SUPERFAMILY PROTEIN C4A8.06C"/>
    <property type="match status" value="1"/>
</dbReference>